<dbReference type="AlphaFoldDB" id="A0AAV7FYB4"/>
<evidence type="ECO:0000313" key="1">
    <source>
        <dbReference type="EMBL" id="KAH0448453.1"/>
    </source>
</evidence>
<protein>
    <submittedName>
        <fullName evidence="1">Uncharacterized protein</fullName>
    </submittedName>
</protein>
<dbReference type="Proteomes" id="UP000775213">
    <property type="component" value="Unassembled WGS sequence"/>
</dbReference>
<name>A0AAV7FYB4_DENCH</name>
<accession>A0AAV7FYB4</accession>
<organism evidence="1 2">
    <name type="scientific">Dendrobium chrysotoxum</name>
    <name type="common">Orchid</name>
    <dbReference type="NCBI Taxonomy" id="161865"/>
    <lineage>
        <taxon>Eukaryota</taxon>
        <taxon>Viridiplantae</taxon>
        <taxon>Streptophyta</taxon>
        <taxon>Embryophyta</taxon>
        <taxon>Tracheophyta</taxon>
        <taxon>Spermatophyta</taxon>
        <taxon>Magnoliopsida</taxon>
        <taxon>Liliopsida</taxon>
        <taxon>Asparagales</taxon>
        <taxon>Orchidaceae</taxon>
        <taxon>Epidendroideae</taxon>
        <taxon>Malaxideae</taxon>
        <taxon>Dendrobiinae</taxon>
        <taxon>Dendrobium</taxon>
    </lineage>
</organism>
<comment type="caution">
    <text evidence="1">The sequence shown here is derived from an EMBL/GenBank/DDBJ whole genome shotgun (WGS) entry which is preliminary data.</text>
</comment>
<reference evidence="1 2" key="1">
    <citation type="journal article" date="2021" name="Hortic Res">
        <title>Chromosome-scale assembly of the Dendrobium chrysotoxum genome enhances the understanding of orchid evolution.</title>
        <authorList>
            <person name="Zhang Y."/>
            <person name="Zhang G.Q."/>
            <person name="Zhang D."/>
            <person name="Liu X.D."/>
            <person name="Xu X.Y."/>
            <person name="Sun W.H."/>
            <person name="Yu X."/>
            <person name="Zhu X."/>
            <person name="Wang Z.W."/>
            <person name="Zhao X."/>
            <person name="Zhong W.Y."/>
            <person name="Chen H."/>
            <person name="Yin W.L."/>
            <person name="Huang T."/>
            <person name="Niu S.C."/>
            <person name="Liu Z.J."/>
        </authorList>
    </citation>
    <scope>NUCLEOTIDE SEQUENCE [LARGE SCALE GENOMIC DNA]</scope>
    <source>
        <strain evidence="1">Lindl</strain>
    </source>
</reference>
<proteinExistence type="predicted"/>
<gene>
    <name evidence="1" type="ORF">IEQ34_022253</name>
</gene>
<sequence length="61" mass="6921">MYAKCSEMGETIRVFEGLTKSDDVVWTLVNGDVEKAITFFFKIFDPGVLIMIYLPSDDAPR</sequence>
<dbReference type="EMBL" id="JAGFBR010000019">
    <property type="protein sequence ID" value="KAH0448453.1"/>
    <property type="molecule type" value="Genomic_DNA"/>
</dbReference>
<keyword evidence="2" id="KW-1185">Reference proteome</keyword>
<evidence type="ECO:0000313" key="2">
    <source>
        <dbReference type="Proteomes" id="UP000775213"/>
    </source>
</evidence>